<dbReference type="VEuPathDB" id="TrichDB:TRFO_29062"/>
<evidence type="ECO:0000256" key="5">
    <source>
        <dbReference type="SAM" id="MobiDB-lite"/>
    </source>
</evidence>
<name>A0A1J4JX39_9EUKA</name>
<feature type="region of interest" description="Disordered" evidence="5">
    <location>
        <begin position="1262"/>
        <end position="1318"/>
    </location>
</feature>
<comment type="subcellular location">
    <subcellularLocation>
        <location evidence="1">Endoplasmic reticulum</location>
    </subcellularLocation>
</comment>
<feature type="compositionally biased region" description="Polar residues" evidence="5">
    <location>
        <begin position="1525"/>
        <end position="1534"/>
    </location>
</feature>
<feature type="compositionally biased region" description="Low complexity" evidence="5">
    <location>
        <begin position="469"/>
        <end position="480"/>
    </location>
</feature>
<evidence type="ECO:0000259" key="6">
    <source>
        <dbReference type="Pfam" id="PF12931"/>
    </source>
</evidence>
<dbReference type="RefSeq" id="XP_068356699.1">
    <property type="nucleotide sequence ID" value="XM_068506550.1"/>
</dbReference>
<keyword evidence="4" id="KW-0931">ER-Golgi transport</keyword>
<organism evidence="7 8">
    <name type="scientific">Tritrichomonas foetus</name>
    <dbReference type="NCBI Taxonomy" id="1144522"/>
    <lineage>
        <taxon>Eukaryota</taxon>
        <taxon>Metamonada</taxon>
        <taxon>Parabasalia</taxon>
        <taxon>Tritrichomonadida</taxon>
        <taxon>Tritrichomonadidae</taxon>
        <taxon>Tritrichomonas</taxon>
    </lineage>
</organism>
<feature type="region of interest" description="Disordered" evidence="5">
    <location>
        <begin position="166"/>
        <end position="382"/>
    </location>
</feature>
<feature type="domain" description="Sec16 Sec23-binding" evidence="6">
    <location>
        <begin position="1015"/>
        <end position="1156"/>
    </location>
</feature>
<dbReference type="GeneID" id="94841254"/>
<dbReference type="Proteomes" id="UP000179807">
    <property type="component" value="Unassembled WGS sequence"/>
</dbReference>
<dbReference type="PANTHER" id="PTHR24216">
    <property type="entry name" value="PAXILLIN-RELATED"/>
    <property type="match status" value="1"/>
</dbReference>
<gene>
    <name evidence="7" type="ORF">TRFO_29062</name>
</gene>
<feature type="compositionally biased region" description="Polar residues" evidence="5">
    <location>
        <begin position="353"/>
        <end position="362"/>
    </location>
</feature>
<feature type="compositionally biased region" description="Polar residues" evidence="5">
    <location>
        <begin position="1345"/>
        <end position="1356"/>
    </location>
</feature>
<dbReference type="EMBL" id="MLAK01000823">
    <property type="protein sequence ID" value="OHT03563.1"/>
    <property type="molecule type" value="Genomic_DNA"/>
</dbReference>
<feature type="compositionally biased region" description="Pro residues" evidence="5">
    <location>
        <begin position="534"/>
        <end position="544"/>
    </location>
</feature>
<feature type="compositionally biased region" description="Polar residues" evidence="5">
    <location>
        <begin position="1365"/>
        <end position="1380"/>
    </location>
</feature>
<feature type="region of interest" description="Disordered" evidence="5">
    <location>
        <begin position="1451"/>
        <end position="1534"/>
    </location>
</feature>
<keyword evidence="8" id="KW-1185">Reference proteome</keyword>
<comment type="caution">
    <text evidence="7">The sequence shown here is derived from an EMBL/GenBank/DDBJ whole genome shotgun (WGS) entry which is preliminary data.</text>
</comment>
<dbReference type="InterPro" id="IPR024298">
    <property type="entry name" value="Sec16_Sec23-bd"/>
</dbReference>
<feature type="compositionally biased region" description="Pro residues" evidence="5">
    <location>
        <begin position="405"/>
        <end position="429"/>
    </location>
</feature>
<feature type="compositionally biased region" description="Basic and acidic residues" evidence="5">
    <location>
        <begin position="1399"/>
        <end position="1413"/>
    </location>
</feature>
<keyword evidence="2" id="KW-0813">Transport</keyword>
<evidence type="ECO:0000256" key="4">
    <source>
        <dbReference type="ARBA" id="ARBA00022892"/>
    </source>
</evidence>
<evidence type="ECO:0000313" key="7">
    <source>
        <dbReference type="EMBL" id="OHT03563.1"/>
    </source>
</evidence>
<dbReference type="GO" id="GO:0016192">
    <property type="term" value="P:vesicle-mediated transport"/>
    <property type="evidence" value="ECO:0007669"/>
    <property type="project" value="UniProtKB-KW"/>
</dbReference>
<proteinExistence type="predicted"/>
<feature type="compositionally biased region" description="Pro residues" evidence="5">
    <location>
        <begin position="335"/>
        <end position="351"/>
    </location>
</feature>
<accession>A0A1J4JX39</accession>
<feature type="compositionally biased region" description="Low complexity" evidence="5">
    <location>
        <begin position="625"/>
        <end position="640"/>
    </location>
</feature>
<feature type="compositionally biased region" description="Pro residues" evidence="5">
    <location>
        <begin position="508"/>
        <end position="519"/>
    </location>
</feature>
<feature type="compositionally biased region" description="Low complexity" evidence="5">
    <location>
        <begin position="71"/>
        <end position="96"/>
    </location>
</feature>
<dbReference type="InterPro" id="IPR025574">
    <property type="entry name" value="Nucleoporin_FG_rpt"/>
</dbReference>
<feature type="compositionally biased region" description="Polar residues" evidence="5">
    <location>
        <begin position="660"/>
        <end position="669"/>
    </location>
</feature>
<feature type="compositionally biased region" description="Polar residues" evidence="5">
    <location>
        <begin position="1288"/>
        <end position="1298"/>
    </location>
</feature>
<feature type="compositionally biased region" description="Low complexity" evidence="5">
    <location>
        <begin position="687"/>
        <end position="702"/>
    </location>
</feature>
<feature type="region of interest" description="Disordered" evidence="5">
    <location>
        <begin position="1"/>
        <end position="136"/>
    </location>
</feature>
<evidence type="ECO:0000256" key="2">
    <source>
        <dbReference type="ARBA" id="ARBA00022448"/>
    </source>
</evidence>
<keyword evidence="3" id="KW-0256">Endoplasmic reticulum</keyword>
<dbReference type="OrthoDB" id="8918678at2759"/>
<evidence type="ECO:0000256" key="3">
    <source>
        <dbReference type="ARBA" id="ARBA00022824"/>
    </source>
</evidence>
<sequence length="1534" mass="166270">MFGNSESQNDSSSLFGAPPENNNEAASLFGSPQEEENVSSLFGNSENNDEAASLFGNQTNQQDEASSLFGSQPNQQDSSTTNSTGQQQQYPGAFQQTIQQPVQNNIPSNVFIPNPALQNTPPPCMPAFQQQQQQQVHQNVPYIPGSMNQQQQQQPQQRQPSVYIPTMNQQQPNAPPPLPSTTTSYPNMISPPPAANIYNTSIPPTPYIPGLPNTQQSQPQQSQIYIPGMQQQQQQSPQQAFIPSPQQQQQNPPPPPAVSPGYIPGMNQQQQNTSPTPTPYIPGMNQQQQQQNSPVVSTPYIPGMNQQQQQSQGQTSPHLSTFMPKPPSQDSQPQIAPPPAPGAFSSPPPVPQIGSSIPTPTSNQPPPYIPGLGMMQQQQQATTETVLTPNVFTPMISKEFQQSTKPPPPPPAATFSAPPPIPQPQPTPNMPVNMPKFQVPQEPPPAAKPKVTVFMPGGSQGGESPQNTPPSSQHQPGQPSAMPGFQMPPAIPGFKAPPAMPGINPSPASTPPNTAPSTPPSSQNGPKINQSPPQLQPFKPPPSMPKFIQPVPVPQQATTDNEKENEPVKSPATVTPNVSEMPSSPFKAPPAMSSFAMPKFQQPVPAPTTGTSSEQEATASEKKPNMPAMPSFAMPSMPTMGTDIQDMPTMGRDMLDNETETSNQTQDNRNGAFGFTDDFNNNEDNNDNAHNTNNIENTYNHDTNGEKIENQVPSQVPIQTSTPKISSSPFKPPPAMPKFAPPPAMPSFQQPVPVPSTNMNSPSDMQAQYLSPNTPKFAPPVGIPTSGSHFVGPPPMMMPSTPNRSSSAIPRSQTSESISSNPMVVSNPSIIAPPEIPRFTHSVSQPCDVVHSSIPFFTKRKPITAFGFGGIFIRATNSVSSSPGSQSGSSNQENTVEICKINKVCKSSVIDQLGNFQRGTTPAEIHSFINKRISSCESAEDALLWAAVHIRVQHGSSINVTLFNQNAKLMGTPEYSLLQMLSNKNPTISSTSANYIPSDIDPKLVDALQKVMIDSGEREGLEFTIKNRMWPFAFLIAQSLSISDQKRVAQEFISQSIGPSPLFNILSAISGQQRDLREETWQEMLATTLRHYTPSAVRSLQSMAAFLETNNHLQAAHVCRILASQQITSPPDSFALVGTDWKHPTITSVQMSQVICSDAMTVNFYPFAMYYTMALIDYGFTDLARSNNQRLKGRFKRENSSPFFVVAKTIHRRLKMAIARNFQGGLVKNFMSVVDKALTTLVHGEEEPDVDEYHHTKLPEQIKLRKEGDDDDINEGNDNMSQEHENNKNITKSVSNNDLENEGNKGVVMSKVPTKSPSINDDFGMFGMGGLDSYDPISLLAQNSNESDTKLQQSIPFSPVKPKQQPEQINNQSHSWTSAPKRQEPTPASPQQKPQPESVKPRQDASNKNHESHNSGGGWLSGLLSKINPFTSGTSVDLSMHDEGEMVWNGKKYVLKGHENDEDEKPPPPPPPPMAVSVPPPQEPSGSLGGPPPPGSGDGPKPLGIGNAGPPPPAAGSIRKGGRTRASNRYVTEF</sequence>
<reference evidence="7" key="1">
    <citation type="submission" date="2016-10" db="EMBL/GenBank/DDBJ databases">
        <authorList>
            <person name="Benchimol M."/>
            <person name="Almeida L.G."/>
            <person name="Vasconcelos A.T."/>
            <person name="Perreira-Neves A."/>
            <person name="Rosa I.A."/>
            <person name="Tasca T."/>
            <person name="Bogo M.R."/>
            <person name="de Souza W."/>
        </authorList>
    </citation>
    <scope>NUCLEOTIDE SEQUENCE [LARGE SCALE GENOMIC DNA]</scope>
    <source>
        <strain evidence="7">K</strain>
    </source>
</reference>
<evidence type="ECO:0000256" key="1">
    <source>
        <dbReference type="ARBA" id="ARBA00004240"/>
    </source>
</evidence>
<evidence type="ECO:0000313" key="8">
    <source>
        <dbReference type="Proteomes" id="UP000179807"/>
    </source>
</evidence>
<dbReference type="Pfam" id="PF12931">
    <property type="entry name" value="TPR_Sec16"/>
    <property type="match status" value="1"/>
</dbReference>
<feature type="region of interest" description="Disordered" evidence="5">
    <location>
        <begin position="1345"/>
        <end position="1420"/>
    </location>
</feature>
<dbReference type="Gene3D" id="1.25.40.1030">
    <property type="match status" value="1"/>
</dbReference>
<feature type="compositionally biased region" description="Pro residues" evidence="5">
    <location>
        <begin position="1467"/>
        <end position="1483"/>
    </location>
</feature>
<feature type="compositionally biased region" description="Polar residues" evidence="5">
    <location>
        <begin position="572"/>
        <end position="582"/>
    </location>
</feature>
<protein>
    <recommendedName>
        <fullName evidence="6">Sec16 Sec23-binding domain-containing protein</fullName>
    </recommendedName>
</protein>
<feature type="compositionally biased region" description="Polar residues" evidence="5">
    <location>
        <begin position="55"/>
        <end position="70"/>
    </location>
</feature>
<feature type="compositionally biased region" description="Polar residues" evidence="5">
    <location>
        <begin position="97"/>
        <end position="108"/>
    </location>
</feature>
<dbReference type="Pfam" id="PF13634">
    <property type="entry name" value="Nucleoporin_FG"/>
    <property type="match status" value="1"/>
</dbReference>
<feature type="compositionally biased region" description="Low complexity" evidence="5">
    <location>
        <begin position="215"/>
        <end position="250"/>
    </location>
</feature>
<feature type="compositionally biased region" description="Polar residues" evidence="5">
    <location>
        <begin position="608"/>
        <end position="618"/>
    </location>
</feature>
<feature type="compositionally biased region" description="Polar residues" evidence="5">
    <location>
        <begin position="1"/>
        <end position="25"/>
    </location>
</feature>
<feature type="region of interest" description="Disordered" evidence="5">
    <location>
        <begin position="800"/>
        <end position="825"/>
    </location>
</feature>
<dbReference type="GO" id="GO:0005643">
    <property type="term" value="C:nuclear pore"/>
    <property type="evidence" value="ECO:0007669"/>
    <property type="project" value="UniProtKB-ARBA"/>
</dbReference>
<feature type="region of interest" description="Disordered" evidence="5">
    <location>
        <begin position="397"/>
        <end position="707"/>
    </location>
</feature>
<dbReference type="GO" id="GO:0005783">
    <property type="term" value="C:endoplasmic reticulum"/>
    <property type="evidence" value="ECO:0007669"/>
    <property type="project" value="UniProtKB-SubCell"/>
</dbReference>